<sequence>MEAFGFLKTKWFSLADQTIWVARAPAPSVHTYHMYLFSGQGVYVLFSIYHKIGILVCCGLWYIWRELRPPADYSAAIGSMATKLNTRSYGVFIANKSCQICAKSGLKFKLNRVKC</sequence>
<keyword evidence="1" id="KW-0812">Transmembrane</keyword>
<dbReference type="Gramene" id="TKW36894">
    <property type="protein sequence ID" value="TKW36894"/>
    <property type="gene ID" value="SEVIR_1G011750v2"/>
</dbReference>
<accession>A0A4U6W5H7</accession>
<keyword evidence="3" id="KW-1185">Reference proteome</keyword>
<keyword evidence="1" id="KW-1133">Transmembrane helix</keyword>
<dbReference type="EMBL" id="CM016552">
    <property type="protein sequence ID" value="TKW36894.1"/>
    <property type="molecule type" value="Genomic_DNA"/>
</dbReference>
<name>A0A4U6W5H7_SETVI</name>
<evidence type="ECO:0000256" key="1">
    <source>
        <dbReference type="SAM" id="Phobius"/>
    </source>
</evidence>
<dbReference type="Proteomes" id="UP000298652">
    <property type="component" value="Chromosome 1"/>
</dbReference>
<organism evidence="2 3">
    <name type="scientific">Setaria viridis</name>
    <name type="common">Green bristlegrass</name>
    <name type="synonym">Setaria italica subsp. viridis</name>
    <dbReference type="NCBI Taxonomy" id="4556"/>
    <lineage>
        <taxon>Eukaryota</taxon>
        <taxon>Viridiplantae</taxon>
        <taxon>Streptophyta</taxon>
        <taxon>Embryophyta</taxon>
        <taxon>Tracheophyta</taxon>
        <taxon>Spermatophyta</taxon>
        <taxon>Magnoliopsida</taxon>
        <taxon>Liliopsida</taxon>
        <taxon>Poales</taxon>
        <taxon>Poaceae</taxon>
        <taxon>PACMAD clade</taxon>
        <taxon>Panicoideae</taxon>
        <taxon>Panicodae</taxon>
        <taxon>Paniceae</taxon>
        <taxon>Cenchrinae</taxon>
        <taxon>Setaria</taxon>
    </lineage>
</organism>
<feature type="transmembrane region" description="Helical" evidence="1">
    <location>
        <begin position="42"/>
        <end position="64"/>
    </location>
</feature>
<keyword evidence="1" id="KW-0472">Membrane</keyword>
<proteinExistence type="predicted"/>
<dbReference type="AlphaFoldDB" id="A0A4U6W5H7"/>
<evidence type="ECO:0000313" key="2">
    <source>
        <dbReference type="EMBL" id="TKW36894.1"/>
    </source>
</evidence>
<reference evidence="2" key="1">
    <citation type="submission" date="2019-03" db="EMBL/GenBank/DDBJ databases">
        <title>WGS assembly of Setaria viridis.</title>
        <authorList>
            <person name="Huang P."/>
            <person name="Jenkins J."/>
            <person name="Grimwood J."/>
            <person name="Barry K."/>
            <person name="Healey A."/>
            <person name="Mamidi S."/>
            <person name="Sreedasyam A."/>
            <person name="Shu S."/>
            <person name="Feldman M."/>
            <person name="Wu J."/>
            <person name="Yu Y."/>
            <person name="Chen C."/>
            <person name="Johnson J."/>
            <person name="Rokhsar D."/>
            <person name="Baxter I."/>
            <person name="Schmutz J."/>
            <person name="Brutnell T."/>
            <person name="Kellogg E."/>
        </authorList>
    </citation>
    <scope>NUCLEOTIDE SEQUENCE [LARGE SCALE GENOMIC DNA]</scope>
</reference>
<protein>
    <submittedName>
        <fullName evidence="2">Uncharacterized protein</fullName>
    </submittedName>
</protein>
<evidence type="ECO:0000313" key="3">
    <source>
        <dbReference type="Proteomes" id="UP000298652"/>
    </source>
</evidence>
<gene>
    <name evidence="2" type="ORF">SEVIR_1G011750v2</name>
</gene>